<proteinExistence type="predicted"/>
<sequence length="176" mass="19915">LVQAISEEERNHIRIMNEKEEEKIAENKEQQKAQVKEKVTLPDFLTLFAQIDEAAAQCVVLSSLLEMCKLVSPFGIFKITGTNGLLAQQKFGQIHYEFKSFARGILSHPRMLFTHTLYGPMRRARIEKILQDTTQNIAHVVLIALDGTRGNAKETVEILSILANVVKEPQVMETLL</sequence>
<dbReference type="AlphaFoldDB" id="A0A5J4TH31"/>
<organism evidence="1 2">
    <name type="scientific">Streblomastix strix</name>
    <dbReference type="NCBI Taxonomy" id="222440"/>
    <lineage>
        <taxon>Eukaryota</taxon>
        <taxon>Metamonada</taxon>
        <taxon>Preaxostyla</taxon>
        <taxon>Oxymonadida</taxon>
        <taxon>Streblomastigidae</taxon>
        <taxon>Streblomastix</taxon>
    </lineage>
</organism>
<name>A0A5J4TH31_9EUKA</name>
<comment type="caution">
    <text evidence="1">The sequence shown here is derived from an EMBL/GenBank/DDBJ whole genome shotgun (WGS) entry which is preliminary data.</text>
</comment>
<feature type="non-terminal residue" evidence="1">
    <location>
        <position position="176"/>
    </location>
</feature>
<reference evidence="1 2" key="1">
    <citation type="submission" date="2019-03" db="EMBL/GenBank/DDBJ databases">
        <title>Single cell metagenomics reveals metabolic interactions within the superorganism composed of flagellate Streblomastix strix and complex community of Bacteroidetes bacteria on its surface.</title>
        <authorList>
            <person name="Treitli S.C."/>
            <person name="Kolisko M."/>
            <person name="Husnik F."/>
            <person name="Keeling P."/>
            <person name="Hampl V."/>
        </authorList>
    </citation>
    <scope>NUCLEOTIDE SEQUENCE [LARGE SCALE GENOMIC DNA]</scope>
    <source>
        <strain evidence="1">ST1C</strain>
    </source>
</reference>
<protein>
    <submittedName>
        <fullName evidence="1">Uncharacterized protein</fullName>
    </submittedName>
</protein>
<gene>
    <name evidence="1" type="ORF">EZS28_047014</name>
</gene>
<evidence type="ECO:0000313" key="1">
    <source>
        <dbReference type="EMBL" id="KAA6357459.1"/>
    </source>
</evidence>
<feature type="non-terminal residue" evidence="1">
    <location>
        <position position="1"/>
    </location>
</feature>
<accession>A0A5J4TH31</accession>
<evidence type="ECO:0000313" key="2">
    <source>
        <dbReference type="Proteomes" id="UP000324800"/>
    </source>
</evidence>
<dbReference type="Proteomes" id="UP000324800">
    <property type="component" value="Unassembled WGS sequence"/>
</dbReference>
<dbReference type="EMBL" id="SNRW01031375">
    <property type="protein sequence ID" value="KAA6357459.1"/>
    <property type="molecule type" value="Genomic_DNA"/>
</dbReference>